<dbReference type="InterPro" id="IPR025202">
    <property type="entry name" value="PLD-like_dom"/>
</dbReference>
<organism evidence="2 3">
    <name type="scientific">Candidatus Borkfalkia avicola</name>
    <dbReference type="NCBI Taxonomy" id="2838503"/>
    <lineage>
        <taxon>Bacteria</taxon>
        <taxon>Bacillati</taxon>
        <taxon>Bacillota</taxon>
        <taxon>Clostridia</taxon>
        <taxon>Christensenellales</taxon>
        <taxon>Christensenellaceae</taxon>
        <taxon>Candidatus Borkfalkia</taxon>
    </lineage>
</organism>
<accession>A0A9D2D7G6</accession>
<dbReference type="PROSITE" id="PS50035">
    <property type="entry name" value="PLD"/>
    <property type="match status" value="1"/>
</dbReference>
<reference evidence="2" key="2">
    <citation type="submission" date="2021-04" db="EMBL/GenBank/DDBJ databases">
        <authorList>
            <person name="Gilroy R."/>
        </authorList>
    </citation>
    <scope>NUCLEOTIDE SEQUENCE</scope>
    <source>
        <strain evidence="2">CHK192-19661</strain>
    </source>
</reference>
<dbReference type="Gene3D" id="3.30.870.10">
    <property type="entry name" value="Endonuclease Chain A"/>
    <property type="match status" value="1"/>
</dbReference>
<reference evidence="2" key="1">
    <citation type="journal article" date="2021" name="PeerJ">
        <title>Extensive microbial diversity within the chicken gut microbiome revealed by metagenomics and culture.</title>
        <authorList>
            <person name="Gilroy R."/>
            <person name="Ravi A."/>
            <person name="Getino M."/>
            <person name="Pursley I."/>
            <person name="Horton D.L."/>
            <person name="Alikhan N.F."/>
            <person name="Baker D."/>
            <person name="Gharbi K."/>
            <person name="Hall N."/>
            <person name="Watson M."/>
            <person name="Adriaenssens E.M."/>
            <person name="Foster-Nyarko E."/>
            <person name="Jarju S."/>
            <person name="Secka A."/>
            <person name="Antonio M."/>
            <person name="Oren A."/>
            <person name="Chaudhuri R.R."/>
            <person name="La Ragione R."/>
            <person name="Hildebrand F."/>
            <person name="Pallen M.J."/>
        </authorList>
    </citation>
    <scope>NUCLEOTIDE SEQUENCE</scope>
    <source>
        <strain evidence="2">CHK192-19661</strain>
    </source>
</reference>
<dbReference type="GO" id="GO:0006793">
    <property type="term" value="P:phosphorus metabolic process"/>
    <property type="evidence" value="ECO:0007669"/>
    <property type="project" value="UniProtKB-ARBA"/>
</dbReference>
<protein>
    <recommendedName>
        <fullName evidence="1">PLD phosphodiesterase domain-containing protein</fullName>
    </recommendedName>
</protein>
<dbReference type="SUPFAM" id="SSF56024">
    <property type="entry name" value="Phospholipase D/nuclease"/>
    <property type="match status" value="1"/>
</dbReference>
<comment type="caution">
    <text evidence="2">The sequence shown here is derived from an EMBL/GenBank/DDBJ whole genome shotgun (WGS) entry which is preliminary data.</text>
</comment>
<gene>
    <name evidence="2" type="ORF">H9726_06105</name>
</gene>
<proteinExistence type="predicted"/>
<sequence length="77" mass="8624">MQVYNYTNKEDKMAALHAKILMVDDADVLISSANLSYHGMAGNIEIGTQVCSEKIVKQINELFKQLLFSKVFTAVNE</sequence>
<feature type="domain" description="PLD phosphodiesterase" evidence="1">
    <location>
        <begin position="12"/>
        <end position="39"/>
    </location>
</feature>
<evidence type="ECO:0000313" key="2">
    <source>
        <dbReference type="EMBL" id="HIZ10042.1"/>
    </source>
</evidence>
<dbReference type="Proteomes" id="UP000824025">
    <property type="component" value="Unassembled WGS sequence"/>
</dbReference>
<dbReference type="Pfam" id="PF13091">
    <property type="entry name" value="PLDc_2"/>
    <property type="match status" value="1"/>
</dbReference>
<dbReference type="InterPro" id="IPR001736">
    <property type="entry name" value="PLipase_D/transphosphatidylase"/>
</dbReference>
<dbReference type="GO" id="GO:0003824">
    <property type="term" value="F:catalytic activity"/>
    <property type="evidence" value="ECO:0007669"/>
    <property type="project" value="InterPro"/>
</dbReference>
<dbReference type="EMBL" id="DXCF01000031">
    <property type="protein sequence ID" value="HIZ10042.1"/>
    <property type="molecule type" value="Genomic_DNA"/>
</dbReference>
<evidence type="ECO:0000313" key="3">
    <source>
        <dbReference type="Proteomes" id="UP000824025"/>
    </source>
</evidence>
<dbReference type="AlphaFoldDB" id="A0A9D2D7G6"/>
<evidence type="ECO:0000259" key="1">
    <source>
        <dbReference type="PROSITE" id="PS50035"/>
    </source>
</evidence>
<name>A0A9D2D7G6_9FIRM</name>